<proteinExistence type="predicted"/>
<reference evidence="1 2" key="1">
    <citation type="journal article" date="2018" name="BMC Genomics">
        <title>Comparative genome analyses reveal sequence features reflecting distinct modes of host-adaptation between dicot and monocot powdery mildew.</title>
        <authorList>
            <person name="Wu Y."/>
            <person name="Ma X."/>
            <person name="Pan Z."/>
            <person name="Kale S.D."/>
            <person name="Song Y."/>
            <person name="King H."/>
            <person name="Zhang Q."/>
            <person name="Presley C."/>
            <person name="Deng X."/>
            <person name="Wei C.I."/>
            <person name="Xiao S."/>
        </authorList>
    </citation>
    <scope>NUCLEOTIDE SEQUENCE [LARGE SCALE GENOMIC DNA]</scope>
    <source>
        <strain evidence="1">UMSG1</strain>
    </source>
</reference>
<dbReference type="EMBL" id="MCBS01021681">
    <property type="protein sequence ID" value="RKF77776.1"/>
    <property type="molecule type" value="Genomic_DNA"/>
</dbReference>
<name>A0A420IT95_9PEZI</name>
<organism evidence="1 2">
    <name type="scientific">Golovinomyces cichoracearum</name>
    <dbReference type="NCBI Taxonomy" id="62708"/>
    <lineage>
        <taxon>Eukaryota</taxon>
        <taxon>Fungi</taxon>
        <taxon>Dikarya</taxon>
        <taxon>Ascomycota</taxon>
        <taxon>Pezizomycotina</taxon>
        <taxon>Leotiomycetes</taxon>
        <taxon>Erysiphales</taxon>
        <taxon>Erysiphaceae</taxon>
        <taxon>Golovinomyces</taxon>
    </lineage>
</organism>
<protein>
    <submittedName>
        <fullName evidence="1">Uncharacterized protein</fullName>
    </submittedName>
</protein>
<dbReference type="Proteomes" id="UP000285326">
    <property type="component" value="Unassembled WGS sequence"/>
</dbReference>
<evidence type="ECO:0000313" key="1">
    <source>
        <dbReference type="EMBL" id="RKF77776.1"/>
    </source>
</evidence>
<evidence type="ECO:0000313" key="2">
    <source>
        <dbReference type="Proteomes" id="UP000285326"/>
    </source>
</evidence>
<comment type="caution">
    <text evidence="1">The sequence shown here is derived from an EMBL/GenBank/DDBJ whole genome shotgun (WGS) entry which is preliminary data.</text>
</comment>
<sequence>MAKEITKAHSPAKFWKILQDNPVIKHDLSIPCNSHGSEGAWSGSLKEAKYHQNISFLSRLSKHAGSLLLELAWVIGLSPRMHAESRQDCGSNFNLGTRLGTKWRQGFSINKNEIALQAYASLSDEK</sequence>
<accession>A0A420IT95</accession>
<gene>
    <name evidence="1" type="ORF">GcM1_216011b</name>
</gene>
<dbReference type="AlphaFoldDB" id="A0A420IT95"/>